<dbReference type="GO" id="GO:0009279">
    <property type="term" value="C:cell outer membrane"/>
    <property type="evidence" value="ECO:0007669"/>
    <property type="project" value="InterPro"/>
</dbReference>
<dbReference type="AlphaFoldDB" id="A0A9X1AJB7"/>
<protein>
    <submittedName>
        <fullName evidence="3">Acid phosphatase</fullName>
    </submittedName>
</protein>
<dbReference type="InterPro" id="IPR023214">
    <property type="entry name" value="HAD_sf"/>
</dbReference>
<keyword evidence="1 2" id="KW-0732">Signal</keyword>
<keyword evidence="4" id="KW-1185">Reference proteome</keyword>
<dbReference type="Pfam" id="PF03767">
    <property type="entry name" value="Acid_phosphat_B"/>
    <property type="match status" value="1"/>
</dbReference>
<comment type="caution">
    <text evidence="3">The sequence shown here is derived from an EMBL/GenBank/DDBJ whole genome shotgun (WGS) entry which is preliminary data.</text>
</comment>
<dbReference type="PANTHER" id="PTHR31284:SF10">
    <property type="entry name" value="ACID PHOSPHATASE-LIKE PROTEIN"/>
    <property type="match status" value="1"/>
</dbReference>
<dbReference type="PANTHER" id="PTHR31284">
    <property type="entry name" value="ACID PHOSPHATASE-LIKE PROTEIN"/>
    <property type="match status" value="1"/>
</dbReference>
<dbReference type="EMBL" id="JAHGAW010000001">
    <property type="protein sequence ID" value="MBT2185514.1"/>
    <property type="molecule type" value="Genomic_DNA"/>
</dbReference>
<dbReference type="Gene3D" id="3.40.50.1000">
    <property type="entry name" value="HAD superfamily/HAD-like"/>
    <property type="match status" value="1"/>
</dbReference>
<dbReference type="InterPro" id="IPR005519">
    <property type="entry name" value="Acid_phosphat_B-like"/>
</dbReference>
<dbReference type="PROSITE" id="PS51257">
    <property type="entry name" value="PROKAR_LIPOPROTEIN"/>
    <property type="match status" value="1"/>
</dbReference>
<dbReference type="SFLD" id="SFLDS00003">
    <property type="entry name" value="Haloacid_Dehalogenase"/>
    <property type="match status" value="1"/>
</dbReference>
<proteinExistence type="predicted"/>
<sequence>MRSALVPAGAMALGALVAGCTPSAAPSSASGRPASARDDVGAERIKPFQYLYGSGEVGALSIQAYHALIGYAQAQVARRPVDSVVLAENATLAAPAFVPCADKPFAAVFDVDETVVANLGFEARAANGEGYDGKRWDRWEKTGGDKVGPIPGAVTAVKALRAMGVTVIFNTNRASAQAEGAAEAIRHAGLGSAVHGETLFLKGDDAMGSKKDGRRATIADRYCVIAMGGDQLGDFSDRFNQINATMDRREAAISGRITNLWGNGWFVLPNPVYGSGLDGKLDEIFPPEVRWTDPEEGK</sequence>
<feature type="chain" id="PRO_5040961896" evidence="2">
    <location>
        <begin position="18"/>
        <end position="298"/>
    </location>
</feature>
<reference evidence="3" key="1">
    <citation type="submission" date="2021-05" db="EMBL/GenBank/DDBJ databases">
        <title>Genome of Sphingobium sp. strain.</title>
        <authorList>
            <person name="Fan R."/>
        </authorList>
    </citation>
    <scope>NUCLEOTIDE SEQUENCE</scope>
    <source>
        <strain evidence="3">H33</strain>
    </source>
</reference>
<evidence type="ECO:0000313" key="4">
    <source>
        <dbReference type="Proteomes" id="UP001138757"/>
    </source>
</evidence>
<evidence type="ECO:0000256" key="1">
    <source>
        <dbReference type="ARBA" id="ARBA00022729"/>
    </source>
</evidence>
<accession>A0A9X1AJB7</accession>
<dbReference type="SUPFAM" id="SSF56784">
    <property type="entry name" value="HAD-like"/>
    <property type="match status" value="1"/>
</dbReference>
<dbReference type="InterPro" id="IPR036412">
    <property type="entry name" value="HAD-like_sf"/>
</dbReference>
<feature type="signal peptide" evidence="2">
    <location>
        <begin position="1"/>
        <end position="17"/>
    </location>
</feature>
<organism evidence="3 4">
    <name type="scientific">Sphingobium nicotianae</name>
    <dbReference type="NCBI Taxonomy" id="2782607"/>
    <lineage>
        <taxon>Bacteria</taxon>
        <taxon>Pseudomonadati</taxon>
        <taxon>Pseudomonadota</taxon>
        <taxon>Alphaproteobacteria</taxon>
        <taxon>Sphingomonadales</taxon>
        <taxon>Sphingomonadaceae</taxon>
        <taxon>Sphingobium</taxon>
    </lineage>
</organism>
<evidence type="ECO:0000313" key="3">
    <source>
        <dbReference type="EMBL" id="MBT2185514.1"/>
    </source>
</evidence>
<dbReference type="SFLD" id="SFLDG01125">
    <property type="entry name" value="C1.1:_Acid_Phosphatase_Like"/>
    <property type="match status" value="1"/>
</dbReference>
<evidence type="ECO:0000256" key="2">
    <source>
        <dbReference type="SAM" id="SignalP"/>
    </source>
</evidence>
<dbReference type="InterPro" id="IPR006423">
    <property type="entry name" value="Lipo_e_P4"/>
</dbReference>
<name>A0A9X1AJB7_9SPHN</name>
<dbReference type="Proteomes" id="UP001138757">
    <property type="component" value="Unassembled WGS sequence"/>
</dbReference>
<gene>
    <name evidence="3" type="ORF">KK488_00960</name>
</gene>